<dbReference type="GO" id="GO:0005829">
    <property type="term" value="C:cytosol"/>
    <property type="evidence" value="ECO:0007669"/>
    <property type="project" value="TreeGrafter"/>
</dbReference>
<dbReference type="OrthoDB" id="9813282at2"/>
<dbReference type="Proteomes" id="UP000449846">
    <property type="component" value="Unassembled WGS sequence"/>
</dbReference>
<comment type="caution">
    <text evidence="4">The sequence shown here is derived from an EMBL/GenBank/DDBJ whole genome shotgun (WGS) entry which is preliminary data.</text>
</comment>
<dbReference type="InterPro" id="IPR006683">
    <property type="entry name" value="Thioestr_dom"/>
</dbReference>
<dbReference type="PANTHER" id="PTHR43240:SF5">
    <property type="entry name" value="1,4-DIHYDROXY-2-NAPHTHOYL-COA THIOESTERASE 1"/>
    <property type="match status" value="1"/>
</dbReference>
<dbReference type="SUPFAM" id="SSF54637">
    <property type="entry name" value="Thioesterase/thiol ester dehydrase-isomerase"/>
    <property type="match status" value="1"/>
</dbReference>
<proteinExistence type="inferred from homology"/>
<feature type="domain" description="Thioesterase" evidence="3">
    <location>
        <begin position="47"/>
        <end position="124"/>
    </location>
</feature>
<evidence type="ECO:0000313" key="4">
    <source>
        <dbReference type="EMBL" id="MTH59105.1"/>
    </source>
</evidence>
<dbReference type="AlphaFoldDB" id="A0A844HLN7"/>
<accession>A0A844HLN7</accession>
<dbReference type="RefSeq" id="WP_155039024.1">
    <property type="nucleotide sequence ID" value="NZ_JBHGCD010000002.1"/>
</dbReference>
<dbReference type="InterPro" id="IPR029069">
    <property type="entry name" value="HotDog_dom_sf"/>
</dbReference>
<name>A0A844HLN7_9RHOB</name>
<dbReference type="PANTHER" id="PTHR43240">
    <property type="entry name" value="1,4-DIHYDROXY-2-NAPHTHOYL-COA THIOESTERASE 1"/>
    <property type="match status" value="1"/>
</dbReference>
<evidence type="ECO:0000256" key="1">
    <source>
        <dbReference type="ARBA" id="ARBA00008324"/>
    </source>
</evidence>
<dbReference type="InterPro" id="IPR003736">
    <property type="entry name" value="PAAI_dom"/>
</dbReference>
<dbReference type="NCBIfam" id="TIGR00369">
    <property type="entry name" value="unchar_dom_1"/>
    <property type="match status" value="1"/>
</dbReference>
<dbReference type="GO" id="GO:0061522">
    <property type="term" value="F:1,4-dihydroxy-2-naphthoyl-CoA thioesterase activity"/>
    <property type="evidence" value="ECO:0007669"/>
    <property type="project" value="TreeGrafter"/>
</dbReference>
<reference evidence="4 5" key="1">
    <citation type="submission" date="2019-11" db="EMBL/GenBank/DDBJ databases">
        <authorList>
            <person name="Dong K."/>
        </authorList>
    </citation>
    <scope>NUCLEOTIDE SEQUENCE [LARGE SCALE GENOMIC DNA]</scope>
    <source>
        <strain evidence="4 5">NBRC 112902</strain>
    </source>
</reference>
<gene>
    <name evidence="4" type="ORF">GL300_07750</name>
</gene>
<dbReference type="CDD" id="cd03443">
    <property type="entry name" value="PaaI_thioesterase"/>
    <property type="match status" value="1"/>
</dbReference>
<sequence>MDDLEIAAQAAAEQPEFSRFLGIRILRANADEVIGDMPATGNLANRNGVLHGGAIMGFADNLGGTAATINLGPGKATTTIESKTNFIRPIHIGDTVHGRTIALHKGRTTMIWQTTITRNDGKVAAIVTQTQMVMDWNDGRSAGPA</sequence>
<evidence type="ECO:0000259" key="3">
    <source>
        <dbReference type="Pfam" id="PF03061"/>
    </source>
</evidence>
<keyword evidence="5" id="KW-1185">Reference proteome</keyword>
<comment type="similarity">
    <text evidence="1">Belongs to the thioesterase PaaI family.</text>
</comment>
<dbReference type="Gene3D" id="3.10.129.10">
    <property type="entry name" value="Hotdog Thioesterase"/>
    <property type="match status" value="1"/>
</dbReference>
<organism evidence="4 5">
    <name type="scientific">Paracoccus litorisediminis</name>
    <dbReference type="NCBI Taxonomy" id="2006130"/>
    <lineage>
        <taxon>Bacteria</taxon>
        <taxon>Pseudomonadati</taxon>
        <taxon>Pseudomonadota</taxon>
        <taxon>Alphaproteobacteria</taxon>
        <taxon>Rhodobacterales</taxon>
        <taxon>Paracoccaceae</taxon>
        <taxon>Paracoccus</taxon>
    </lineage>
</organism>
<evidence type="ECO:0000313" key="5">
    <source>
        <dbReference type="Proteomes" id="UP000449846"/>
    </source>
</evidence>
<protein>
    <submittedName>
        <fullName evidence="4">Hotdog fold thioesterase</fullName>
    </submittedName>
</protein>
<keyword evidence="2" id="KW-0378">Hydrolase</keyword>
<dbReference type="Pfam" id="PF03061">
    <property type="entry name" value="4HBT"/>
    <property type="match status" value="1"/>
</dbReference>
<dbReference type="EMBL" id="WMIG01000002">
    <property type="protein sequence ID" value="MTH59105.1"/>
    <property type="molecule type" value="Genomic_DNA"/>
</dbReference>
<evidence type="ECO:0000256" key="2">
    <source>
        <dbReference type="ARBA" id="ARBA00022801"/>
    </source>
</evidence>